<dbReference type="CDD" id="cd07377">
    <property type="entry name" value="WHTH_GntR"/>
    <property type="match status" value="1"/>
</dbReference>
<organism evidence="5 6">
    <name type="scientific">Prauserella endophytica</name>
    <dbReference type="NCBI Taxonomy" id="1592324"/>
    <lineage>
        <taxon>Bacteria</taxon>
        <taxon>Bacillati</taxon>
        <taxon>Actinomycetota</taxon>
        <taxon>Actinomycetes</taxon>
        <taxon>Pseudonocardiales</taxon>
        <taxon>Pseudonocardiaceae</taxon>
        <taxon>Prauserella</taxon>
        <taxon>Prauserella coralliicola group</taxon>
    </lineage>
</organism>
<name>A0ABY2S614_9PSEU</name>
<dbReference type="Gene3D" id="1.20.120.530">
    <property type="entry name" value="GntR ligand-binding domain-like"/>
    <property type="match status" value="1"/>
</dbReference>
<evidence type="ECO:0000256" key="2">
    <source>
        <dbReference type="ARBA" id="ARBA00023125"/>
    </source>
</evidence>
<accession>A0ABY2S614</accession>
<dbReference type="PANTHER" id="PTHR43537:SF5">
    <property type="entry name" value="UXU OPERON TRANSCRIPTIONAL REGULATOR"/>
    <property type="match status" value="1"/>
</dbReference>
<sequence length="239" mass="26321">MDGRQRYGDRLSRTQELVARLTARIQEGVIQPGERLPTEGSLVQTYGVSRTVVREAISRLQAAGLVETRHGRGSFVLAQPSTTPFEVEEAGELTIEGALELIEFRTALEVEAAALAARRRTEAQLADLREALDEFAASAGNPSAAVRADFTFHLRIALAADNRYFADLLRSFGPGMIIMHRERMPANPERFARTAGEHENVYAAIERQDAEAARAAARVHLTNSRERLLAAQEQAAKTQ</sequence>
<dbReference type="SMART" id="SM00345">
    <property type="entry name" value="HTH_GNTR"/>
    <property type="match status" value="1"/>
</dbReference>
<dbReference type="PROSITE" id="PS50949">
    <property type="entry name" value="HTH_GNTR"/>
    <property type="match status" value="1"/>
</dbReference>
<dbReference type="SUPFAM" id="SSF46785">
    <property type="entry name" value="Winged helix' DNA-binding domain"/>
    <property type="match status" value="1"/>
</dbReference>
<dbReference type="SMART" id="SM00895">
    <property type="entry name" value="FCD"/>
    <property type="match status" value="1"/>
</dbReference>
<keyword evidence="2" id="KW-0238">DNA-binding</keyword>
<keyword evidence="6" id="KW-1185">Reference proteome</keyword>
<dbReference type="InterPro" id="IPR036388">
    <property type="entry name" value="WH-like_DNA-bd_sf"/>
</dbReference>
<evidence type="ECO:0000313" key="6">
    <source>
        <dbReference type="Proteomes" id="UP000309992"/>
    </source>
</evidence>
<dbReference type="Proteomes" id="UP000309992">
    <property type="component" value="Unassembled WGS sequence"/>
</dbReference>
<evidence type="ECO:0000313" key="5">
    <source>
        <dbReference type="EMBL" id="TKG71362.1"/>
    </source>
</evidence>
<dbReference type="InterPro" id="IPR036390">
    <property type="entry name" value="WH_DNA-bd_sf"/>
</dbReference>
<feature type="domain" description="HTH gntR-type" evidence="4">
    <location>
        <begin position="11"/>
        <end position="79"/>
    </location>
</feature>
<protein>
    <submittedName>
        <fullName evidence="5">FadR family transcriptional regulator</fullName>
    </submittedName>
</protein>
<dbReference type="SUPFAM" id="SSF48008">
    <property type="entry name" value="GntR ligand-binding domain-like"/>
    <property type="match status" value="1"/>
</dbReference>
<dbReference type="Pfam" id="PF07729">
    <property type="entry name" value="FCD"/>
    <property type="match status" value="1"/>
</dbReference>
<evidence type="ECO:0000256" key="1">
    <source>
        <dbReference type="ARBA" id="ARBA00023015"/>
    </source>
</evidence>
<dbReference type="PANTHER" id="PTHR43537">
    <property type="entry name" value="TRANSCRIPTIONAL REGULATOR, GNTR FAMILY"/>
    <property type="match status" value="1"/>
</dbReference>
<proteinExistence type="predicted"/>
<keyword evidence="1" id="KW-0805">Transcription regulation</keyword>
<dbReference type="InterPro" id="IPR008920">
    <property type="entry name" value="TF_FadR/GntR_C"/>
</dbReference>
<dbReference type="Pfam" id="PF00392">
    <property type="entry name" value="GntR"/>
    <property type="match status" value="1"/>
</dbReference>
<reference evidence="5 6" key="1">
    <citation type="journal article" date="2015" name="Antonie Van Leeuwenhoek">
        <title>Prauserella endophytica sp. nov., an endophytic actinobacterium isolated from Tamarix taklamakanensis.</title>
        <authorList>
            <person name="Liu J.M."/>
            <person name="Habden X."/>
            <person name="Guo L."/>
            <person name="Tuo L."/>
            <person name="Jiang Z.K."/>
            <person name="Liu S.W."/>
            <person name="Liu X.F."/>
            <person name="Chen L."/>
            <person name="Li R.F."/>
            <person name="Zhang Y.Q."/>
            <person name="Sun C.H."/>
        </authorList>
    </citation>
    <scope>NUCLEOTIDE SEQUENCE [LARGE SCALE GENOMIC DNA]</scope>
    <source>
        <strain evidence="5 6">CGMCC 4.7182</strain>
    </source>
</reference>
<dbReference type="InterPro" id="IPR011711">
    <property type="entry name" value="GntR_C"/>
</dbReference>
<dbReference type="PRINTS" id="PR00035">
    <property type="entry name" value="HTHGNTR"/>
</dbReference>
<evidence type="ECO:0000259" key="4">
    <source>
        <dbReference type="PROSITE" id="PS50949"/>
    </source>
</evidence>
<dbReference type="InterPro" id="IPR000524">
    <property type="entry name" value="Tscrpt_reg_HTH_GntR"/>
</dbReference>
<dbReference type="EMBL" id="SWMS01000005">
    <property type="protein sequence ID" value="TKG71362.1"/>
    <property type="molecule type" value="Genomic_DNA"/>
</dbReference>
<gene>
    <name evidence="5" type="ORF">FCN18_11250</name>
</gene>
<dbReference type="Gene3D" id="1.10.10.10">
    <property type="entry name" value="Winged helix-like DNA-binding domain superfamily/Winged helix DNA-binding domain"/>
    <property type="match status" value="1"/>
</dbReference>
<comment type="caution">
    <text evidence="5">The sequence shown here is derived from an EMBL/GenBank/DDBJ whole genome shotgun (WGS) entry which is preliminary data.</text>
</comment>
<keyword evidence="3" id="KW-0804">Transcription</keyword>
<evidence type="ECO:0000256" key="3">
    <source>
        <dbReference type="ARBA" id="ARBA00023163"/>
    </source>
</evidence>